<evidence type="ECO:0000313" key="6">
    <source>
        <dbReference type="Proteomes" id="UP000829291"/>
    </source>
</evidence>
<feature type="signal peptide" evidence="3">
    <location>
        <begin position="1"/>
        <end position="21"/>
    </location>
</feature>
<dbReference type="InterPro" id="IPR013098">
    <property type="entry name" value="Ig_I-set"/>
</dbReference>
<feature type="domain" description="Fibronectin type-III" evidence="5">
    <location>
        <begin position="410"/>
        <end position="507"/>
    </location>
</feature>
<reference evidence="7" key="1">
    <citation type="submission" date="2025-08" db="UniProtKB">
        <authorList>
            <consortium name="RefSeq"/>
        </authorList>
    </citation>
    <scope>IDENTIFICATION</scope>
    <source>
        <tissue evidence="7">Thorax and Abdomen</tissue>
    </source>
</reference>
<evidence type="ECO:0000259" key="5">
    <source>
        <dbReference type="PROSITE" id="PS50853"/>
    </source>
</evidence>
<dbReference type="PANTHER" id="PTHR44170:SF46">
    <property type="entry name" value="PROTEIN SIDEKICK"/>
    <property type="match status" value="1"/>
</dbReference>
<dbReference type="CDD" id="cd00063">
    <property type="entry name" value="FN3"/>
    <property type="match status" value="4"/>
</dbReference>
<dbReference type="GO" id="GO:0030154">
    <property type="term" value="P:cell differentiation"/>
    <property type="evidence" value="ECO:0007669"/>
    <property type="project" value="UniProtKB-ARBA"/>
</dbReference>
<keyword evidence="3" id="KW-0732">Signal</keyword>
<dbReference type="GO" id="GO:0016020">
    <property type="term" value="C:membrane"/>
    <property type="evidence" value="ECO:0007669"/>
    <property type="project" value="UniProtKB-SubCell"/>
</dbReference>
<dbReference type="PANTHER" id="PTHR44170">
    <property type="entry name" value="PROTEIN SIDEKICK"/>
    <property type="match status" value="1"/>
</dbReference>
<evidence type="ECO:0000256" key="3">
    <source>
        <dbReference type="SAM" id="SignalP"/>
    </source>
</evidence>
<evidence type="ECO:0000256" key="2">
    <source>
        <dbReference type="ARBA" id="ARBA00023157"/>
    </source>
</evidence>
<dbReference type="GO" id="GO:0009653">
    <property type="term" value="P:anatomical structure morphogenesis"/>
    <property type="evidence" value="ECO:0007669"/>
    <property type="project" value="UniProtKB-ARBA"/>
</dbReference>
<protein>
    <submittedName>
        <fullName evidence="7">Neuroglian</fullName>
    </submittedName>
</protein>
<dbReference type="SUPFAM" id="SSF49265">
    <property type="entry name" value="Fibronectin type III"/>
    <property type="match status" value="2"/>
</dbReference>
<evidence type="ECO:0000259" key="4">
    <source>
        <dbReference type="PROSITE" id="PS50835"/>
    </source>
</evidence>
<dbReference type="InterPro" id="IPR003598">
    <property type="entry name" value="Ig_sub2"/>
</dbReference>
<dbReference type="Pfam" id="PF07679">
    <property type="entry name" value="I-set"/>
    <property type="match status" value="1"/>
</dbReference>
<accession>A0A6J0B7D3</accession>
<evidence type="ECO:0000313" key="7">
    <source>
        <dbReference type="RefSeq" id="XP_015510102.2"/>
    </source>
</evidence>
<dbReference type="InterPro" id="IPR036116">
    <property type="entry name" value="FN3_sf"/>
</dbReference>
<dbReference type="InterPro" id="IPR003599">
    <property type="entry name" value="Ig_sub"/>
</dbReference>
<feature type="domain" description="Ig-like" evidence="4">
    <location>
        <begin position="24"/>
        <end position="116"/>
    </location>
</feature>
<feature type="domain" description="Fibronectin type-III" evidence="5">
    <location>
        <begin position="508"/>
        <end position="610"/>
    </location>
</feature>
<dbReference type="Gene3D" id="2.60.40.10">
    <property type="entry name" value="Immunoglobulins"/>
    <property type="match status" value="6"/>
</dbReference>
<dbReference type="SMART" id="SM00409">
    <property type="entry name" value="IG"/>
    <property type="match status" value="2"/>
</dbReference>
<dbReference type="SUPFAM" id="SSF48726">
    <property type="entry name" value="Immunoglobulin"/>
    <property type="match status" value="2"/>
</dbReference>
<dbReference type="GeneID" id="107217205"/>
<dbReference type="AlphaFoldDB" id="A0A6J0B7D3"/>
<keyword evidence="6" id="KW-1185">Reference proteome</keyword>
<dbReference type="InterPro" id="IPR036179">
    <property type="entry name" value="Ig-like_dom_sf"/>
</dbReference>
<dbReference type="PRINTS" id="PR00014">
    <property type="entry name" value="FNTYPEIII"/>
</dbReference>
<evidence type="ECO:0000256" key="1">
    <source>
        <dbReference type="ARBA" id="ARBA00022737"/>
    </source>
</evidence>
<dbReference type="KEGG" id="nlo:107217205"/>
<feature type="chain" id="PRO_5046177000" evidence="3">
    <location>
        <begin position="22"/>
        <end position="615"/>
    </location>
</feature>
<dbReference type="Pfam" id="PF13927">
    <property type="entry name" value="Ig_3"/>
    <property type="match status" value="1"/>
</dbReference>
<keyword evidence="1" id="KW-0677">Repeat</keyword>
<organism evidence="7">
    <name type="scientific">Neodiprion lecontei</name>
    <name type="common">Redheaded pine sawfly</name>
    <dbReference type="NCBI Taxonomy" id="441921"/>
    <lineage>
        <taxon>Eukaryota</taxon>
        <taxon>Metazoa</taxon>
        <taxon>Ecdysozoa</taxon>
        <taxon>Arthropoda</taxon>
        <taxon>Hexapoda</taxon>
        <taxon>Insecta</taxon>
        <taxon>Pterygota</taxon>
        <taxon>Neoptera</taxon>
        <taxon>Endopterygota</taxon>
        <taxon>Hymenoptera</taxon>
        <taxon>Tenthredinoidea</taxon>
        <taxon>Diprionidae</taxon>
        <taxon>Diprioninae</taxon>
        <taxon>Neodiprion</taxon>
    </lineage>
</organism>
<dbReference type="InterPro" id="IPR007110">
    <property type="entry name" value="Ig-like_dom"/>
</dbReference>
<dbReference type="SMART" id="SM00060">
    <property type="entry name" value="FN3"/>
    <property type="match status" value="4"/>
</dbReference>
<feature type="domain" description="Ig-like" evidence="4">
    <location>
        <begin position="128"/>
        <end position="202"/>
    </location>
</feature>
<dbReference type="RefSeq" id="XP_015510102.2">
    <property type="nucleotide sequence ID" value="XM_015654616.2"/>
</dbReference>
<dbReference type="Proteomes" id="UP000829291">
    <property type="component" value="Chromosome 1"/>
</dbReference>
<dbReference type="InterPro" id="IPR003961">
    <property type="entry name" value="FN3_dom"/>
</dbReference>
<dbReference type="GO" id="GO:0098609">
    <property type="term" value="P:cell-cell adhesion"/>
    <property type="evidence" value="ECO:0007669"/>
    <property type="project" value="TreeGrafter"/>
</dbReference>
<dbReference type="InterPro" id="IPR013783">
    <property type="entry name" value="Ig-like_fold"/>
</dbReference>
<dbReference type="PROSITE" id="PS50835">
    <property type="entry name" value="IG_LIKE"/>
    <property type="match status" value="2"/>
</dbReference>
<name>A0A6J0B7D3_NEOLC</name>
<proteinExistence type="predicted"/>
<dbReference type="PROSITE" id="PS50853">
    <property type="entry name" value="FN3"/>
    <property type="match status" value="4"/>
</dbReference>
<feature type="domain" description="Fibronectin type-III" evidence="5">
    <location>
        <begin position="308"/>
        <end position="405"/>
    </location>
</feature>
<dbReference type="InParanoid" id="A0A6J0B7D3"/>
<sequence length="615" mass="68761">MTHLIVFSIVPIALTILHVSALSPEIIRAPTNEATVDGKHVRIPCRVTGVPEPEVKWIRNGVELTGGRYTTLETGDLEIRNVNFLDAGTYTCYASNNFGHDNASGILVVKRHTTITEAPENYEVAARSTATFRCNAVTDSSLTLTIDWLSNGEQIDFAMEPRFIKSNDNSLTITNIIDLDSGTYKCVARTELDETSAEATLTVQDVPNAPRLEGIQCGKEEANIRWVSTGDNRAPILRYTIQSNTSFNPDTWEVAKDDIPTTMQTYSVPLTPWTNTTFRVLAWNKIGVSLPSVYSETCTTPPDVPHTNPKNVRAAGTNPHNMIIKWTLMPRTEHNGPGFKYRVFYKRDIDGAEWTIKDINNWKLHKLQVDNLPTYQRYKIKVVAINNQGESRVAVNEVFGYSGEDVPQEAPGNFTLLNVTGSTSALFSWNPVPEESIRGKFLGYKIQTWTDKSSEENMTERHINKGASRYLFKKLVPFSRNYVRILAYNKRYYGPPSDTLSFETPEGVPGMVRSFDANPLGFDALNLTWSKPEHPNGILTGYRISYQTVSGTEVGPLLEMRPSVADPEATSVELRGLTPETTYRIHIRAATRAGEGEEYFIEQSTDSADAADYYD</sequence>
<dbReference type="OrthoDB" id="6244967at2759"/>
<dbReference type="SMART" id="SM00408">
    <property type="entry name" value="IGc2"/>
    <property type="match status" value="2"/>
</dbReference>
<feature type="domain" description="Fibronectin type-III" evidence="5">
    <location>
        <begin position="206"/>
        <end position="303"/>
    </location>
</feature>
<gene>
    <name evidence="7" type="primary">LOC107217205</name>
</gene>
<dbReference type="Pfam" id="PF00041">
    <property type="entry name" value="fn3"/>
    <property type="match status" value="3"/>
</dbReference>
<keyword evidence="2" id="KW-1015">Disulfide bond</keyword>